<accession>A0ABW8K6V3</accession>
<feature type="chain" id="PRO_5046914033" evidence="1">
    <location>
        <begin position="22"/>
        <end position="590"/>
    </location>
</feature>
<dbReference type="PANTHER" id="PTHR33361:SF2">
    <property type="entry name" value="DUF885 DOMAIN-CONTAINING PROTEIN"/>
    <property type="match status" value="1"/>
</dbReference>
<feature type="signal peptide" evidence="1">
    <location>
        <begin position="1"/>
        <end position="21"/>
    </location>
</feature>
<dbReference type="Pfam" id="PF05960">
    <property type="entry name" value="DUF885"/>
    <property type="match status" value="1"/>
</dbReference>
<gene>
    <name evidence="2" type="ORF">ISS97_14855</name>
</gene>
<dbReference type="InterPro" id="IPR010281">
    <property type="entry name" value="DUF885"/>
</dbReference>
<dbReference type="PANTHER" id="PTHR33361">
    <property type="entry name" value="GLR0591 PROTEIN"/>
    <property type="match status" value="1"/>
</dbReference>
<sequence length="590" mass="65769">MSKRLALVIATALAATGTVHAQSKTPEWIERSNANAKVLLDVMAHFTPEFASQVGFPGYDDKVADLKPGIDERSRAALAETKVKLQKLLATEKDANVRQDLQIMIKTVDEQIEGIDLNRKYMLPVQDVGQLIFGGEFALLKDDVDPKRRALALNRLQCYVGKAPGCTPITEQAKAQTTERLGNKSLLGPYKGEIEQKLSNTQRYVDGIHQLFAKYKLDNADGKAALAALDSQMKDYDAWVRSTVLPRTRADFRLPEPLYAYNLKQVGINIPPQELIKQAELEFVELRSAMQMMAPVVAKAEGINATDYREVMKALKKQQLGKDQVMPWYSEVIAKIEDIIRRERIVTLPQRKMAMRLASDAEAAAVPAPHMDPPPFINNKGEQGTFVLTMGNPSAKAGSSDAYDDFTFKAAAWTLTAHEGRPGHELQFAAMVERGVSLARSLFAFNSVNVEGWALYAEAETLPYEPPAGQFGALQARMMRAARAYLDPMLNLGMITRERAHDVLTHEVGLSEAMARQELDRYTFNSPGQATAYFYGYMRLQQLRLETELALGSRFDRKAFNDFVIGQGLLPPEQLAEAVHTQFIPQYAKK</sequence>
<name>A0ABW8K6V3_9GAMM</name>
<dbReference type="RefSeq" id="WP_379985638.1">
    <property type="nucleotide sequence ID" value="NZ_JADIKD010000011.1"/>
</dbReference>
<evidence type="ECO:0000313" key="2">
    <source>
        <dbReference type="EMBL" id="MFK2918551.1"/>
    </source>
</evidence>
<keyword evidence="1" id="KW-0732">Signal</keyword>
<dbReference type="Proteomes" id="UP001620408">
    <property type="component" value="Unassembled WGS sequence"/>
</dbReference>
<dbReference type="EMBL" id="JADIKD010000011">
    <property type="protein sequence ID" value="MFK2918551.1"/>
    <property type="molecule type" value="Genomic_DNA"/>
</dbReference>
<protein>
    <submittedName>
        <fullName evidence="2">DUF885 domain-containing protein</fullName>
    </submittedName>
</protein>
<keyword evidence="3" id="KW-1185">Reference proteome</keyword>
<evidence type="ECO:0000313" key="3">
    <source>
        <dbReference type="Proteomes" id="UP001620408"/>
    </source>
</evidence>
<organism evidence="2 3">
    <name type="scientific">Dyella koreensis</name>
    <dbReference type="NCBI Taxonomy" id="311235"/>
    <lineage>
        <taxon>Bacteria</taxon>
        <taxon>Pseudomonadati</taxon>
        <taxon>Pseudomonadota</taxon>
        <taxon>Gammaproteobacteria</taxon>
        <taxon>Lysobacterales</taxon>
        <taxon>Rhodanobacteraceae</taxon>
        <taxon>Dyella</taxon>
    </lineage>
</organism>
<comment type="caution">
    <text evidence="2">The sequence shown here is derived from an EMBL/GenBank/DDBJ whole genome shotgun (WGS) entry which is preliminary data.</text>
</comment>
<evidence type="ECO:0000256" key="1">
    <source>
        <dbReference type="SAM" id="SignalP"/>
    </source>
</evidence>
<reference evidence="2 3" key="1">
    <citation type="submission" date="2020-10" db="EMBL/GenBank/DDBJ databases">
        <title>Phylogeny of dyella-like bacteria.</title>
        <authorList>
            <person name="Fu J."/>
        </authorList>
    </citation>
    <scope>NUCLEOTIDE SEQUENCE [LARGE SCALE GENOMIC DNA]</scope>
    <source>
        <strain evidence="2 3">BB4</strain>
    </source>
</reference>
<proteinExistence type="predicted"/>